<organism evidence="8">
    <name type="scientific">Metarhizium acridum (strain CQMa 102)</name>
    <dbReference type="NCBI Taxonomy" id="655827"/>
    <lineage>
        <taxon>Eukaryota</taxon>
        <taxon>Fungi</taxon>
        <taxon>Dikarya</taxon>
        <taxon>Ascomycota</taxon>
        <taxon>Pezizomycotina</taxon>
        <taxon>Sordariomycetes</taxon>
        <taxon>Hypocreomycetidae</taxon>
        <taxon>Hypocreales</taxon>
        <taxon>Clavicipitaceae</taxon>
        <taxon>Metarhizium</taxon>
    </lineage>
</organism>
<protein>
    <submittedName>
        <fullName evidence="7">Dimethylaniline monooxygenase 2</fullName>
    </submittedName>
</protein>
<evidence type="ECO:0000313" key="7">
    <source>
        <dbReference type="EMBL" id="EFY89328.1"/>
    </source>
</evidence>
<dbReference type="GO" id="GO:0050661">
    <property type="term" value="F:NADP binding"/>
    <property type="evidence" value="ECO:0007669"/>
    <property type="project" value="InterPro"/>
</dbReference>
<dbReference type="GO" id="GO:0004499">
    <property type="term" value="F:N,N-dimethylaniline monooxygenase activity"/>
    <property type="evidence" value="ECO:0007669"/>
    <property type="project" value="InterPro"/>
</dbReference>
<dbReference type="AlphaFoldDB" id="E9E4B1"/>
<dbReference type="InterPro" id="IPR020946">
    <property type="entry name" value="Flavin_mOase-like"/>
</dbReference>
<dbReference type="HOGENOM" id="CLU_006909_8_1_1"/>
<dbReference type="SUPFAM" id="SSF51905">
    <property type="entry name" value="FAD/NAD(P)-binding domain"/>
    <property type="match status" value="2"/>
</dbReference>
<sequence length="446" mass="49499">MATATVAIIGLGPLGLVTLKNLLEKCFKATEFDKADVVGGLWNYRDDCQTTVLENTPEARHIQRYLYDYASNFSLQSHIRLQTEIVHVDFDKKSEQWTVRMLKDGATTSRVFDKIVLAAGINKLPLMPKIDGLDVFEGEVIHSAGYKRRQADGPHLQSQKGRHFRDSATPPLGRVQHDYAKVSHGHDTQGSSGTSAGLELEHRSATNSHTPVISDTVIPQILEEHITLVKGLDRVTGPKTVQLDSGSKIEADAIVFCTGYKADYSLAGRYDPTLEQPQAWTASPGSNSRALARLYRNIFSLQLPHHLAFMGAITFPSPAFQLYDLASMALTRIWAAGHQLPTVQEMTAQVDQHKWLISLASEGTVIPGWVDGAKWMAWADEAAGSDVFPHLGYGLKGWTLWLKDRQLSRVLMDGTPSPHQFRLFENGNRRAWSGAKDEMLRTDMPS</sequence>
<comment type="similarity">
    <text evidence="1">Belongs to the FMO family.</text>
</comment>
<keyword evidence="8" id="KW-1185">Reference proteome</keyword>
<keyword evidence="7" id="KW-0503">Monooxygenase</keyword>
<dbReference type="Gene3D" id="3.50.50.60">
    <property type="entry name" value="FAD/NAD(P)-binding domain"/>
    <property type="match status" value="3"/>
</dbReference>
<dbReference type="EMBL" id="GL698501">
    <property type="protein sequence ID" value="EFY89328.1"/>
    <property type="molecule type" value="Genomic_DNA"/>
</dbReference>
<evidence type="ECO:0000313" key="8">
    <source>
        <dbReference type="Proteomes" id="UP000002499"/>
    </source>
</evidence>
<evidence type="ECO:0000256" key="4">
    <source>
        <dbReference type="ARBA" id="ARBA00022857"/>
    </source>
</evidence>
<proteinExistence type="inferred from homology"/>
<accession>E9E4B1</accession>
<dbReference type="GeneID" id="19249020"/>
<dbReference type="Proteomes" id="UP000002499">
    <property type="component" value="Unassembled WGS sequence"/>
</dbReference>
<evidence type="ECO:0000256" key="2">
    <source>
        <dbReference type="ARBA" id="ARBA00022630"/>
    </source>
</evidence>
<evidence type="ECO:0000256" key="5">
    <source>
        <dbReference type="ARBA" id="ARBA00023002"/>
    </source>
</evidence>
<keyword evidence="2" id="KW-0285">Flavoprotein</keyword>
<dbReference type="Pfam" id="PF00743">
    <property type="entry name" value="FMO-like"/>
    <property type="match status" value="2"/>
</dbReference>
<name>E9E4B1_METAQ</name>
<dbReference type="InterPro" id="IPR000960">
    <property type="entry name" value="Flavin_mOase"/>
</dbReference>
<dbReference type="OMA" id="CTGYKND"/>
<dbReference type="KEGG" id="maw:19249020"/>
<evidence type="ECO:0000256" key="3">
    <source>
        <dbReference type="ARBA" id="ARBA00022827"/>
    </source>
</evidence>
<feature type="region of interest" description="Disordered" evidence="6">
    <location>
        <begin position="149"/>
        <end position="172"/>
    </location>
</feature>
<evidence type="ECO:0000256" key="6">
    <source>
        <dbReference type="SAM" id="MobiDB-lite"/>
    </source>
</evidence>
<dbReference type="InParanoid" id="E9E4B1"/>
<dbReference type="InterPro" id="IPR036188">
    <property type="entry name" value="FAD/NAD-bd_sf"/>
</dbReference>
<reference evidence="7 8" key="1">
    <citation type="journal article" date="2011" name="PLoS Genet.">
        <title>Genome sequencing and comparative transcriptomics of the model entomopathogenic fungi Metarhizium anisopliae and M. acridum.</title>
        <authorList>
            <person name="Gao Q."/>
            <person name="Jin K."/>
            <person name="Ying S.H."/>
            <person name="Zhang Y."/>
            <person name="Xiao G."/>
            <person name="Shang Y."/>
            <person name="Duan Z."/>
            <person name="Hu X."/>
            <person name="Xie X.Q."/>
            <person name="Zhou G."/>
            <person name="Peng G."/>
            <person name="Luo Z."/>
            <person name="Huang W."/>
            <person name="Wang B."/>
            <person name="Fang W."/>
            <person name="Wang S."/>
            <person name="Zhong Y."/>
            <person name="Ma L.J."/>
            <person name="St Leger R.J."/>
            <person name="Zhao G.P."/>
            <person name="Pei Y."/>
            <person name="Feng M.G."/>
            <person name="Xia Y."/>
            <person name="Wang C."/>
        </authorList>
    </citation>
    <scope>NUCLEOTIDE SEQUENCE [LARGE SCALE GENOMIC DNA]</scope>
    <source>
        <strain evidence="7 8">CQMa 102</strain>
    </source>
</reference>
<keyword evidence="5" id="KW-0560">Oxidoreductase</keyword>
<dbReference type="InterPro" id="IPR050346">
    <property type="entry name" value="FMO-like"/>
</dbReference>
<dbReference type="GO" id="GO:0050660">
    <property type="term" value="F:flavin adenine dinucleotide binding"/>
    <property type="evidence" value="ECO:0007669"/>
    <property type="project" value="InterPro"/>
</dbReference>
<dbReference type="PIRSF" id="PIRSF000332">
    <property type="entry name" value="FMO"/>
    <property type="match status" value="1"/>
</dbReference>
<dbReference type="PANTHER" id="PTHR23023">
    <property type="entry name" value="DIMETHYLANILINE MONOOXYGENASE"/>
    <property type="match status" value="1"/>
</dbReference>
<dbReference type="OrthoDB" id="66881at2759"/>
<evidence type="ECO:0000256" key="1">
    <source>
        <dbReference type="ARBA" id="ARBA00009183"/>
    </source>
</evidence>
<gene>
    <name evidence="7" type="ORF">MAC_04709</name>
</gene>
<keyword evidence="3" id="KW-0274">FAD</keyword>
<dbReference type="eggNOG" id="KOG1399">
    <property type="taxonomic scope" value="Eukaryota"/>
</dbReference>
<keyword evidence="4" id="KW-0521">NADP</keyword>